<organism evidence="2 3">
    <name type="scientific">Pseudogulbenkiania ferrooxidans 2002</name>
    <dbReference type="NCBI Taxonomy" id="279714"/>
    <lineage>
        <taxon>Bacteria</taxon>
        <taxon>Pseudomonadati</taxon>
        <taxon>Pseudomonadota</taxon>
        <taxon>Betaproteobacteria</taxon>
        <taxon>Neisseriales</taxon>
        <taxon>Chromobacteriaceae</taxon>
        <taxon>Pseudogulbenkiania</taxon>
    </lineage>
</organism>
<name>B9YZ86_9NEIS</name>
<evidence type="ECO:0000313" key="3">
    <source>
        <dbReference type="Proteomes" id="UP000003165"/>
    </source>
</evidence>
<feature type="transmembrane region" description="Helical" evidence="1">
    <location>
        <begin position="186"/>
        <end position="210"/>
    </location>
</feature>
<dbReference type="EMBL" id="ACIS01000001">
    <property type="protein sequence ID" value="EEG10439.1"/>
    <property type="molecule type" value="Genomic_DNA"/>
</dbReference>
<proteinExistence type="predicted"/>
<feature type="transmembrane region" description="Helical" evidence="1">
    <location>
        <begin position="313"/>
        <end position="331"/>
    </location>
</feature>
<evidence type="ECO:0008006" key="4">
    <source>
        <dbReference type="Google" id="ProtNLM"/>
    </source>
</evidence>
<feature type="transmembrane region" description="Helical" evidence="1">
    <location>
        <begin position="6"/>
        <end position="25"/>
    </location>
</feature>
<feature type="transmembrane region" description="Helical" evidence="1">
    <location>
        <begin position="141"/>
        <end position="165"/>
    </location>
</feature>
<keyword evidence="3" id="KW-1185">Reference proteome</keyword>
<feature type="transmembrane region" description="Helical" evidence="1">
    <location>
        <begin position="281"/>
        <end position="301"/>
    </location>
</feature>
<feature type="transmembrane region" description="Helical" evidence="1">
    <location>
        <begin position="255"/>
        <end position="275"/>
    </location>
</feature>
<feature type="transmembrane region" description="Helical" evidence="1">
    <location>
        <begin position="64"/>
        <end position="84"/>
    </location>
</feature>
<protein>
    <recommendedName>
        <fullName evidence="4">Polysaccharide biosynthesis protein</fullName>
    </recommendedName>
</protein>
<feature type="transmembrane region" description="Helical" evidence="1">
    <location>
        <begin position="37"/>
        <end position="58"/>
    </location>
</feature>
<dbReference type="eggNOG" id="COG2244">
    <property type="taxonomic scope" value="Bacteria"/>
</dbReference>
<sequence>MANQLGIAVVLSLTVWLGTWNATLVPMLNMLGHRAGTAALSMLTVAAGLVMSALLINWQAQATFWLAGQLVGLACGALPALHMLRREEPTTPTAVRSAFLDRTTLQHYCLPLAMATGLMWLLGSGYRFFVDAVWGARDLGLLVLGLAVAAQFWAIIENVAGQVVYPKYYCCLSRENDTDKRNAFNQMVNVVIPSYLILLGLGLATAPHLLVVLADLRFANASQLCSIAMLIEAMRATTNVITQAAQIERKTASMIFPYLVGVVSAVIGFGVLYLMKATVIWVPWILAFAMLCVLVTAVYKMHQIAPIYPDRKNWLLALLAGLIVILLTFSLQASSMAGHISVLFISGTLSLCALLWVQKRSKAFHALMAVRLPAERSQGI</sequence>
<gene>
    <name evidence="2" type="ORF">FuraDRAFT_0421</name>
</gene>
<dbReference type="AlphaFoldDB" id="B9YZ86"/>
<dbReference type="Proteomes" id="UP000003165">
    <property type="component" value="Unassembled WGS sequence"/>
</dbReference>
<reference evidence="2 3" key="1">
    <citation type="submission" date="2009-02" db="EMBL/GenBank/DDBJ databases">
        <title>Sequencing of the draft genome and assembly of Lutiella nitroferrum 2002.</title>
        <authorList>
            <consortium name="US DOE Joint Genome Institute (JGI-PGF)"/>
            <person name="Lucas S."/>
            <person name="Copeland A."/>
            <person name="Lapidus A."/>
            <person name="Glavina del Rio T."/>
            <person name="Tice H."/>
            <person name="Bruce D."/>
            <person name="Goodwin L."/>
            <person name="Pitluck S."/>
            <person name="Larimer F."/>
            <person name="Land M.L."/>
            <person name="Hauser L."/>
            <person name="Coates J.D."/>
        </authorList>
    </citation>
    <scope>NUCLEOTIDE SEQUENCE [LARGE SCALE GENOMIC DNA]</scope>
    <source>
        <strain evidence="2 3">2002</strain>
    </source>
</reference>
<feature type="transmembrane region" description="Helical" evidence="1">
    <location>
        <begin position="337"/>
        <end position="357"/>
    </location>
</feature>
<feature type="transmembrane region" description="Helical" evidence="1">
    <location>
        <begin position="105"/>
        <end position="129"/>
    </location>
</feature>
<comment type="caution">
    <text evidence="2">The sequence shown here is derived from an EMBL/GenBank/DDBJ whole genome shotgun (WGS) entry which is preliminary data.</text>
</comment>
<keyword evidence="1" id="KW-0812">Transmembrane</keyword>
<keyword evidence="1" id="KW-0472">Membrane</keyword>
<keyword evidence="1" id="KW-1133">Transmembrane helix</keyword>
<evidence type="ECO:0000313" key="2">
    <source>
        <dbReference type="EMBL" id="EEG10439.1"/>
    </source>
</evidence>
<evidence type="ECO:0000256" key="1">
    <source>
        <dbReference type="SAM" id="Phobius"/>
    </source>
</evidence>
<accession>B9YZ86</accession>